<evidence type="ECO:0000313" key="2">
    <source>
        <dbReference type="Proteomes" id="UP000585836"/>
    </source>
</evidence>
<dbReference type="Proteomes" id="UP000585836">
    <property type="component" value="Unassembled WGS sequence"/>
</dbReference>
<sequence>MPTKKELADALRAFADELDRGGAHATPQPDPS</sequence>
<organism evidence="1 2">
    <name type="scientific">Streptomyces echinatus</name>
    <dbReference type="NCBI Taxonomy" id="67293"/>
    <lineage>
        <taxon>Bacteria</taxon>
        <taxon>Bacillati</taxon>
        <taxon>Actinomycetota</taxon>
        <taxon>Actinomycetes</taxon>
        <taxon>Kitasatosporales</taxon>
        <taxon>Streptomycetaceae</taxon>
        <taxon>Streptomyces</taxon>
    </lineage>
</organism>
<protein>
    <submittedName>
        <fullName evidence="1">Uncharacterized protein</fullName>
    </submittedName>
</protein>
<accession>A0A7W9UQR2</accession>
<dbReference type="EMBL" id="JACHJK010000005">
    <property type="protein sequence ID" value="MBB5927692.1"/>
    <property type="molecule type" value="Genomic_DNA"/>
</dbReference>
<evidence type="ECO:0000313" key="1">
    <source>
        <dbReference type="EMBL" id="MBB5927692.1"/>
    </source>
</evidence>
<gene>
    <name evidence="1" type="ORF">FHS34_003155</name>
</gene>
<name>A0A7W9UQR2_9ACTN</name>
<comment type="caution">
    <text evidence="1">The sequence shown here is derived from an EMBL/GenBank/DDBJ whole genome shotgun (WGS) entry which is preliminary data.</text>
</comment>
<proteinExistence type="predicted"/>
<keyword evidence="2" id="KW-1185">Reference proteome</keyword>
<dbReference type="AlphaFoldDB" id="A0A7W9UQR2"/>
<reference evidence="1 2" key="1">
    <citation type="submission" date="2020-08" db="EMBL/GenBank/DDBJ databases">
        <title>Genomic Encyclopedia of Type Strains, Phase III (KMG-III): the genomes of soil and plant-associated and newly described type strains.</title>
        <authorList>
            <person name="Whitman W."/>
        </authorList>
    </citation>
    <scope>NUCLEOTIDE SEQUENCE [LARGE SCALE GENOMIC DNA]</scope>
    <source>
        <strain evidence="1 2">CECT 3313</strain>
    </source>
</reference>